<sequence>MEDGGYNYEVPPQGGRGKELEIKMKKLCDLSSLSQAYVFYKLSQTQVISFYKFKPILQYHGTSLFLKNEIKDYFEKHGVSHSRLRHHYGLRQKILRSHYQYNLVQNRWLKLVPRQWRNRIRGTRMLMDHHSNFLIGEFFIFVLEIRSILSLGSIPVPRVKPWIIPIKLLLFNFNGNRNINKNITKNKKRDSLIAPNEKQIIGLENQNQEEKEPIGEGGMVSDAQKQGNFKSVLSNQEKDVEEDYDKSNKKKSRKKKQYKSKTEAELDFFLKRYLRFQLRWDDSLNKKIINNIKYLTLRELIKKEY</sequence>
<feature type="region of interest" description="Disordered" evidence="1">
    <location>
        <begin position="234"/>
        <end position="257"/>
    </location>
</feature>
<evidence type="ECO:0000313" key="3">
    <source>
        <dbReference type="Proteomes" id="UP000323506"/>
    </source>
</evidence>
<name>A0A5D2DLU9_GOSDA</name>
<feature type="compositionally biased region" description="Basic residues" evidence="1">
    <location>
        <begin position="248"/>
        <end position="257"/>
    </location>
</feature>
<organism evidence="2 3">
    <name type="scientific">Gossypium darwinii</name>
    <name type="common">Darwin's cotton</name>
    <name type="synonym">Gossypium barbadense var. darwinii</name>
    <dbReference type="NCBI Taxonomy" id="34276"/>
    <lineage>
        <taxon>Eukaryota</taxon>
        <taxon>Viridiplantae</taxon>
        <taxon>Streptophyta</taxon>
        <taxon>Embryophyta</taxon>
        <taxon>Tracheophyta</taxon>
        <taxon>Spermatophyta</taxon>
        <taxon>Magnoliopsida</taxon>
        <taxon>eudicotyledons</taxon>
        <taxon>Gunneridae</taxon>
        <taxon>Pentapetalae</taxon>
        <taxon>rosids</taxon>
        <taxon>malvids</taxon>
        <taxon>Malvales</taxon>
        <taxon>Malvaceae</taxon>
        <taxon>Malvoideae</taxon>
        <taxon>Gossypium</taxon>
    </lineage>
</organism>
<gene>
    <name evidence="2" type="ORF">ES288_D01G053000v1</name>
</gene>
<reference evidence="2 3" key="1">
    <citation type="submission" date="2019-06" db="EMBL/GenBank/DDBJ databases">
        <title>WGS assembly of Gossypium darwinii.</title>
        <authorList>
            <person name="Chen Z.J."/>
            <person name="Sreedasyam A."/>
            <person name="Ando A."/>
            <person name="Song Q."/>
            <person name="De L."/>
            <person name="Hulse-Kemp A."/>
            <person name="Ding M."/>
            <person name="Ye W."/>
            <person name="Kirkbride R."/>
            <person name="Jenkins J."/>
            <person name="Plott C."/>
            <person name="Lovell J."/>
            <person name="Lin Y.-M."/>
            <person name="Vaughn R."/>
            <person name="Liu B."/>
            <person name="Li W."/>
            <person name="Simpson S."/>
            <person name="Scheffler B."/>
            <person name="Saski C."/>
            <person name="Grover C."/>
            <person name="Hu G."/>
            <person name="Conover J."/>
            <person name="Carlson J."/>
            <person name="Shu S."/>
            <person name="Boston L."/>
            <person name="Williams M."/>
            <person name="Peterson D."/>
            <person name="Mcgee K."/>
            <person name="Jones D."/>
            <person name="Wendel J."/>
            <person name="Stelly D."/>
            <person name="Grimwood J."/>
            <person name="Schmutz J."/>
        </authorList>
    </citation>
    <scope>NUCLEOTIDE SEQUENCE [LARGE SCALE GENOMIC DNA]</scope>
    <source>
        <strain evidence="2">1808015.09</strain>
    </source>
</reference>
<dbReference type="Proteomes" id="UP000323506">
    <property type="component" value="Chromosome D01"/>
</dbReference>
<accession>A0A5D2DLU9</accession>
<dbReference type="EMBL" id="CM017701">
    <property type="protein sequence ID" value="TYG82021.1"/>
    <property type="molecule type" value="Genomic_DNA"/>
</dbReference>
<dbReference type="AlphaFoldDB" id="A0A5D2DLU9"/>
<evidence type="ECO:0000256" key="1">
    <source>
        <dbReference type="SAM" id="MobiDB-lite"/>
    </source>
</evidence>
<keyword evidence="3" id="KW-1185">Reference proteome</keyword>
<proteinExistence type="predicted"/>
<protein>
    <submittedName>
        <fullName evidence="2">Uncharacterized protein</fullName>
    </submittedName>
</protein>
<evidence type="ECO:0000313" key="2">
    <source>
        <dbReference type="EMBL" id="TYG82021.1"/>
    </source>
</evidence>